<reference evidence="2 3" key="1">
    <citation type="journal article" date="2023" name="Int. J. Mol. Sci.">
        <title>De Novo Assembly and Annotation of 11 Diverse Shrub Willow (Salix) Genomes Reveals Novel Gene Organization in Sex-Linked Regions.</title>
        <authorList>
            <person name="Hyden B."/>
            <person name="Feng K."/>
            <person name="Yates T.B."/>
            <person name="Jawdy S."/>
            <person name="Cereghino C."/>
            <person name="Smart L.B."/>
            <person name="Muchero W."/>
        </authorList>
    </citation>
    <scope>NUCLEOTIDE SEQUENCE [LARGE SCALE GENOMIC DNA]</scope>
    <source>
        <tissue evidence="2">Shoot tip</tissue>
    </source>
</reference>
<comment type="caution">
    <text evidence="2">The sequence shown here is derived from an EMBL/GenBank/DDBJ whole genome shotgun (WGS) entry which is preliminary data.</text>
</comment>
<accession>A0AAD6P5H7</accession>
<proteinExistence type="predicted"/>
<name>A0AAD6P5H7_9ROSI</name>
<organism evidence="2 3">
    <name type="scientific">Salix udensis</name>
    <dbReference type="NCBI Taxonomy" id="889485"/>
    <lineage>
        <taxon>Eukaryota</taxon>
        <taxon>Viridiplantae</taxon>
        <taxon>Streptophyta</taxon>
        <taxon>Embryophyta</taxon>
        <taxon>Tracheophyta</taxon>
        <taxon>Spermatophyta</taxon>
        <taxon>Magnoliopsida</taxon>
        <taxon>eudicotyledons</taxon>
        <taxon>Gunneridae</taxon>
        <taxon>Pentapetalae</taxon>
        <taxon>rosids</taxon>
        <taxon>fabids</taxon>
        <taxon>Malpighiales</taxon>
        <taxon>Salicaceae</taxon>
        <taxon>Saliceae</taxon>
        <taxon>Salix</taxon>
    </lineage>
</organism>
<evidence type="ECO:0000313" key="2">
    <source>
        <dbReference type="EMBL" id="KAJ6416741.1"/>
    </source>
</evidence>
<sequence length="129" mass="14146">MAFSPSVGNCSFCVNSSIQALIAACPNQKEAISMVTSPPSPPFIVSAPPPTSITITKEEELQFERLKKKICNLEKLKKKSCDSSSTVKGNTEKEGETNPKGVDGHTNYLRTIRTSCYSMIYKVKPTQKE</sequence>
<dbReference type="EMBL" id="JAPFFJ010000011">
    <property type="protein sequence ID" value="KAJ6416741.1"/>
    <property type="molecule type" value="Genomic_DNA"/>
</dbReference>
<keyword evidence="3" id="KW-1185">Reference proteome</keyword>
<dbReference type="Proteomes" id="UP001162972">
    <property type="component" value="Chromosome 11"/>
</dbReference>
<dbReference type="AlphaFoldDB" id="A0AAD6P5H7"/>
<evidence type="ECO:0000313" key="3">
    <source>
        <dbReference type="Proteomes" id="UP001162972"/>
    </source>
</evidence>
<feature type="region of interest" description="Disordered" evidence="1">
    <location>
        <begin position="79"/>
        <end position="106"/>
    </location>
</feature>
<evidence type="ECO:0000256" key="1">
    <source>
        <dbReference type="SAM" id="MobiDB-lite"/>
    </source>
</evidence>
<protein>
    <submittedName>
        <fullName evidence="2">Uncharacterized protein</fullName>
    </submittedName>
</protein>
<gene>
    <name evidence="2" type="ORF">OIU84_002585</name>
</gene>